<organism evidence="2 3">
    <name type="scientific">Fusarium solani</name>
    <name type="common">Filamentous fungus</name>
    <dbReference type="NCBI Taxonomy" id="169388"/>
    <lineage>
        <taxon>Eukaryota</taxon>
        <taxon>Fungi</taxon>
        <taxon>Dikarya</taxon>
        <taxon>Ascomycota</taxon>
        <taxon>Pezizomycotina</taxon>
        <taxon>Sordariomycetes</taxon>
        <taxon>Hypocreomycetidae</taxon>
        <taxon>Hypocreales</taxon>
        <taxon>Nectriaceae</taxon>
        <taxon>Fusarium</taxon>
        <taxon>Fusarium solani species complex</taxon>
    </lineage>
</organism>
<comment type="caution">
    <text evidence="2">The sequence shown here is derived from an EMBL/GenBank/DDBJ whole genome shotgun (WGS) entry which is preliminary data.</text>
</comment>
<gene>
    <name evidence="2" type="ORF">B0J15DRAFT_12960</name>
</gene>
<accession>A0A9P9L710</accession>
<evidence type="ECO:0000313" key="2">
    <source>
        <dbReference type="EMBL" id="KAH7275356.1"/>
    </source>
</evidence>
<keyword evidence="1" id="KW-0732">Signal</keyword>
<protein>
    <recommendedName>
        <fullName evidence="4">C2H2-type domain-containing protein</fullName>
    </recommendedName>
</protein>
<dbReference type="Proteomes" id="UP000736672">
    <property type="component" value="Unassembled WGS sequence"/>
</dbReference>
<proteinExistence type="predicted"/>
<evidence type="ECO:0000256" key="1">
    <source>
        <dbReference type="SAM" id="SignalP"/>
    </source>
</evidence>
<dbReference type="AlphaFoldDB" id="A0A9P9L710"/>
<evidence type="ECO:0008006" key="4">
    <source>
        <dbReference type="Google" id="ProtNLM"/>
    </source>
</evidence>
<dbReference type="EMBL" id="JAGTJS010000001">
    <property type="protein sequence ID" value="KAH7275356.1"/>
    <property type="molecule type" value="Genomic_DNA"/>
</dbReference>
<evidence type="ECO:0000313" key="3">
    <source>
        <dbReference type="Proteomes" id="UP000736672"/>
    </source>
</evidence>
<name>A0A9P9L710_FUSSL</name>
<sequence length="192" mass="21223">MAPCTPQAAFAGLRGMGLVCATSCATLGPSRPERPRSPKSLASQTGALERPPIVMPAPTCIYHADFWRFECTFGCPRCVSNFHRFLHELFSNQQTHVTVSAGQAYEFNPAPLPRGACRFVPIFPRISVTLWLDRMARFQIRKWHTPPKVQQKRLGLDVSHYNGWAASQGRNNVGPVAGAHHVTLLLRSCSVA</sequence>
<feature type="chain" id="PRO_5040456241" description="C2H2-type domain-containing protein" evidence="1">
    <location>
        <begin position="22"/>
        <end position="192"/>
    </location>
</feature>
<reference evidence="2" key="1">
    <citation type="journal article" date="2021" name="Nat. Commun.">
        <title>Genetic determinants of endophytism in the Arabidopsis root mycobiome.</title>
        <authorList>
            <person name="Mesny F."/>
            <person name="Miyauchi S."/>
            <person name="Thiergart T."/>
            <person name="Pickel B."/>
            <person name="Atanasova L."/>
            <person name="Karlsson M."/>
            <person name="Huettel B."/>
            <person name="Barry K.W."/>
            <person name="Haridas S."/>
            <person name="Chen C."/>
            <person name="Bauer D."/>
            <person name="Andreopoulos W."/>
            <person name="Pangilinan J."/>
            <person name="LaButti K."/>
            <person name="Riley R."/>
            <person name="Lipzen A."/>
            <person name="Clum A."/>
            <person name="Drula E."/>
            <person name="Henrissat B."/>
            <person name="Kohler A."/>
            <person name="Grigoriev I.V."/>
            <person name="Martin F.M."/>
            <person name="Hacquard S."/>
        </authorList>
    </citation>
    <scope>NUCLEOTIDE SEQUENCE</scope>
    <source>
        <strain evidence="2">FSSC 5 MPI-SDFR-AT-0091</strain>
    </source>
</reference>
<keyword evidence="3" id="KW-1185">Reference proteome</keyword>
<feature type="signal peptide" evidence="1">
    <location>
        <begin position="1"/>
        <end position="21"/>
    </location>
</feature>